<organism evidence="1 2">
    <name type="scientific">Aspergillus pseudocaelatus</name>
    <dbReference type="NCBI Taxonomy" id="1825620"/>
    <lineage>
        <taxon>Eukaryota</taxon>
        <taxon>Fungi</taxon>
        <taxon>Dikarya</taxon>
        <taxon>Ascomycota</taxon>
        <taxon>Pezizomycotina</taxon>
        <taxon>Eurotiomycetes</taxon>
        <taxon>Eurotiomycetidae</taxon>
        <taxon>Eurotiales</taxon>
        <taxon>Aspergillaceae</taxon>
        <taxon>Aspergillus</taxon>
        <taxon>Aspergillus subgen. Circumdati</taxon>
    </lineage>
</organism>
<evidence type="ECO:0000313" key="1">
    <source>
        <dbReference type="EMBL" id="KAE8410902.1"/>
    </source>
</evidence>
<evidence type="ECO:0000313" key="2">
    <source>
        <dbReference type="Proteomes" id="UP000325395"/>
    </source>
</evidence>
<dbReference type="Proteomes" id="UP000325395">
    <property type="component" value="Unassembled WGS sequence"/>
</dbReference>
<keyword evidence="2" id="KW-1185">Reference proteome</keyword>
<gene>
    <name evidence="1" type="ORF">BDV36DRAFT_276323</name>
</gene>
<sequence length="67" mass="7713">MESCRRTSEDFSPDAMQYAPYSTVRHMIRIFFLLLPLRTIIPPPPFLAFSPSPSPSLLPPLRDFLFS</sequence>
<proteinExistence type="predicted"/>
<name>A0ABQ6W194_9EURO</name>
<reference evidence="1 2" key="1">
    <citation type="submission" date="2019-04" db="EMBL/GenBank/DDBJ databases">
        <authorList>
            <consortium name="DOE Joint Genome Institute"/>
            <person name="Mondo S."/>
            <person name="Kjaerbolling I."/>
            <person name="Vesth T."/>
            <person name="Frisvad J.C."/>
            <person name="Nybo J.L."/>
            <person name="Theobald S."/>
            <person name="Kildgaard S."/>
            <person name="Isbrandt T."/>
            <person name="Kuo A."/>
            <person name="Sato A."/>
            <person name="Lyhne E.K."/>
            <person name="Kogle M.E."/>
            <person name="Wiebenga A."/>
            <person name="Kun R.S."/>
            <person name="Lubbers R.J."/>
            <person name="Makela M.R."/>
            <person name="Barry K."/>
            <person name="Chovatia M."/>
            <person name="Clum A."/>
            <person name="Daum C."/>
            <person name="Haridas S."/>
            <person name="He G."/>
            <person name="LaButti K."/>
            <person name="Lipzen A."/>
            <person name="Riley R."/>
            <person name="Salamov A."/>
            <person name="Simmons B.A."/>
            <person name="Magnuson J.K."/>
            <person name="Henrissat B."/>
            <person name="Mortensen U.H."/>
            <person name="Larsen T.O."/>
            <person name="Devries R.P."/>
            <person name="Grigoriev I.V."/>
            <person name="Machida M."/>
            <person name="Baker S.E."/>
            <person name="Andersen M.R."/>
            <person name="Cantor M.N."/>
            <person name="Hua S.X."/>
        </authorList>
    </citation>
    <scope>NUCLEOTIDE SEQUENCE [LARGE SCALE GENOMIC DNA]</scope>
    <source>
        <strain evidence="1 2">CBS 117616</strain>
    </source>
</reference>
<protein>
    <submittedName>
        <fullName evidence="1">Uncharacterized protein</fullName>
    </submittedName>
</protein>
<dbReference type="EMBL" id="ML735904">
    <property type="protein sequence ID" value="KAE8410902.1"/>
    <property type="molecule type" value="Genomic_DNA"/>
</dbReference>
<feature type="non-terminal residue" evidence="1">
    <location>
        <position position="1"/>
    </location>
</feature>
<accession>A0ABQ6W194</accession>